<dbReference type="Gene3D" id="3.90.550.10">
    <property type="entry name" value="Spore Coat Polysaccharide Biosynthesis Protein SpsA, Chain A"/>
    <property type="match status" value="1"/>
</dbReference>
<organism evidence="2 3">
    <name type="scientific">Lutibacter holmesii</name>
    <dbReference type="NCBI Taxonomy" id="1137985"/>
    <lineage>
        <taxon>Bacteria</taxon>
        <taxon>Pseudomonadati</taxon>
        <taxon>Bacteroidota</taxon>
        <taxon>Flavobacteriia</taxon>
        <taxon>Flavobacteriales</taxon>
        <taxon>Flavobacteriaceae</taxon>
        <taxon>Lutibacter</taxon>
    </lineage>
</organism>
<dbReference type="InterPro" id="IPR029044">
    <property type="entry name" value="Nucleotide-diphossugar_trans"/>
</dbReference>
<reference evidence="3" key="1">
    <citation type="journal article" date="2019" name="Int. J. Syst. Evol. Microbiol.">
        <title>The Global Catalogue of Microorganisms (GCM) 10K type strain sequencing project: providing services to taxonomists for standard genome sequencing and annotation.</title>
        <authorList>
            <consortium name="The Broad Institute Genomics Platform"/>
            <consortium name="The Broad Institute Genome Sequencing Center for Infectious Disease"/>
            <person name="Wu L."/>
            <person name="Ma J."/>
        </authorList>
    </citation>
    <scope>NUCLEOTIDE SEQUENCE [LARGE SCALE GENOMIC DNA]</scope>
    <source>
        <strain evidence="3">CCUG 62221</strain>
    </source>
</reference>
<dbReference type="RefSeq" id="WP_386809457.1">
    <property type="nucleotide sequence ID" value="NZ_JBHTMV010000004.1"/>
</dbReference>
<keyword evidence="2" id="KW-0328">Glycosyltransferase</keyword>
<name>A0ABW3WPD7_9FLAO</name>
<dbReference type="PANTHER" id="PTHR22916:SF3">
    <property type="entry name" value="UDP-GLCNAC:BETAGAL BETA-1,3-N-ACETYLGLUCOSAMINYLTRANSFERASE-LIKE PROTEIN 1"/>
    <property type="match status" value="1"/>
</dbReference>
<protein>
    <submittedName>
        <fullName evidence="2">Glycosyltransferase</fullName>
        <ecNumber evidence="2">2.4.-.-</ecNumber>
    </submittedName>
</protein>
<dbReference type="EMBL" id="JBHTMV010000004">
    <property type="protein sequence ID" value="MFD1294266.1"/>
    <property type="molecule type" value="Genomic_DNA"/>
</dbReference>
<dbReference type="EC" id="2.4.-.-" evidence="2"/>
<keyword evidence="3" id="KW-1185">Reference proteome</keyword>
<keyword evidence="2" id="KW-0808">Transferase</keyword>
<dbReference type="Pfam" id="PF00535">
    <property type="entry name" value="Glycos_transf_2"/>
    <property type="match status" value="1"/>
</dbReference>
<evidence type="ECO:0000259" key="1">
    <source>
        <dbReference type="Pfam" id="PF00535"/>
    </source>
</evidence>
<dbReference type="CDD" id="cd00761">
    <property type="entry name" value="Glyco_tranf_GTA_type"/>
    <property type="match status" value="1"/>
</dbReference>
<feature type="domain" description="Glycosyltransferase 2-like" evidence="1">
    <location>
        <begin position="8"/>
        <end position="157"/>
    </location>
</feature>
<dbReference type="PANTHER" id="PTHR22916">
    <property type="entry name" value="GLYCOSYLTRANSFERASE"/>
    <property type="match status" value="1"/>
</dbReference>
<sequence>MRENPLVSIIIPTYNRAHLIGETLDSVLAQTYTNWECIVVDDGSSDNTNELLQEYCKKDTRFQYHHRPAYRPKGANACRNYGFELSKGEYINWFDSDDLMHFEKLNIQVTSLLKSGFKFSICQTLNFNKDLRRFYGLRPVKAYKKDPFKEYLKEEFVVFTPSTLWAKFFLIDNVLSFNETLQASQEWEFYCKIFSIEKLFYFVEQPLVFIRYHDNRISTTNPKEKFWNYFRARHLIYKELSKSIHQEEKIYLINYFVSSYKVLMKRKNYKYAVNVFFVLLLEKEINVKRKFFLVLSFFTNIIFDRGEILIVKTKL</sequence>
<evidence type="ECO:0000313" key="3">
    <source>
        <dbReference type="Proteomes" id="UP001597241"/>
    </source>
</evidence>
<comment type="caution">
    <text evidence="2">The sequence shown here is derived from an EMBL/GenBank/DDBJ whole genome shotgun (WGS) entry which is preliminary data.</text>
</comment>
<dbReference type="SUPFAM" id="SSF53448">
    <property type="entry name" value="Nucleotide-diphospho-sugar transferases"/>
    <property type="match status" value="1"/>
</dbReference>
<dbReference type="InterPro" id="IPR001173">
    <property type="entry name" value="Glyco_trans_2-like"/>
</dbReference>
<evidence type="ECO:0000313" key="2">
    <source>
        <dbReference type="EMBL" id="MFD1294266.1"/>
    </source>
</evidence>
<dbReference type="GO" id="GO:0016757">
    <property type="term" value="F:glycosyltransferase activity"/>
    <property type="evidence" value="ECO:0007669"/>
    <property type="project" value="UniProtKB-KW"/>
</dbReference>
<gene>
    <name evidence="2" type="ORF">ACFQ5N_10500</name>
</gene>
<accession>A0ABW3WPD7</accession>
<dbReference type="Proteomes" id="UP001597241">
    <property type="component" value="Unassembled WGS sequence"/>
</dbReference>
<proteinExistence type="predicted"/>